<organism evidence="7">
    <name type="scientific">Diabrotica virgifera virgifera</name>
    <name type="common">western corn rootworm</name>
    <dbReference type="NCBI Taxonomy" id="50390"/>
    <lineage>
        <taxon>Eukaryota</taxon>
        <taxon>Metazoa</taxon>
        <taxon>Ecdysozoa</taxon>
        <taxon>Arthropoda</taxon>
        <taxon>Hexapoda</taxon>
        <taxon>Insecta</taxon>
        <taxon>Pterygota</taxon>
        <taxon>Neoptera</taxon>
        <taxon>Endopterygota</taxon>
        <taxon>Coleoptera</taxon>
        <taxon>Polyphaga</taxon>
        <taxon>Cucujiformia</taxon>
        <taxon>Chrysomeloidea</taxon>
        <taxon>Chrysomelidae</taxon>
        <taxon>Galerucinae</taxon>
        <taxon>Diabroticina</taxon>
        <taxon>Diabroticites</taxon>
        <taxon>Diabrotica</taxon>
    </lineage>
</organism>
<dbReference type="GO" id="GO:0005576">
    <property type="term" value="C:extracellular region"/>
    <property type="evidence" value="ECO:0007669"/>
    <property type="project" value="UniProtKB-SubCell"/>
</dbReference>
<dbReference type="InParanoid" id="A0A6P7FLK1"/>
<dbReference type="AlphaFoldDB" id="A0A6P7FLK1"/>
<dbReference type="InterPro" id="IPR036249">
    <property type="entry name" value="Thioredoxin-like_sf"/>
</dbReference>
<feature type="signal peptide" evidence="6">
    <location>
        <begin position="1"/>
        <end position="22"/>
    </location>
</feature>
<name>A0A6P7FLK1_DIAVI</name>
<evidence type="ECO:0000256" key="3">
    <source>
        <dbReference type="ARBA" id="ARBA00022525"/>
    </source>
</evidence>
<keyword evidence="4 6" id="KW-0732">Signal</keyword>
<dbReference type="Pfam" id="PF03227">
    <property type="entry name" value="GILT"/>
    <property type="match status" value="1"/>
</dbReference>
<dbReference type="OrthoDB" id="958254at2759"/>
<sequence>MFLNLQLLFVSVVLVFFVQCWADSNIKITVYYEPLGEDSVKFITNQLYPAYKQIGDHLNVDLIPKVNKTAFGRKLGKSQYTYPYETKESYLAAIHACVLNMYSPEQRTEFVSCSANTNEPSSNDNLKKCAKQADLNWEDITKCTKSAQPDKLLNSYYRQSVMENISKYPTILINDEYDRMLEQKALFNFKAVMCQLMDDLPEGCRVEERDL</sequence>
<dbReference type="RefSeq" id="XP_028137094.1">
    <property type="nucleotide sequence ID" value="XM_028281293.1"/>
</dbReference>
<proteinExistence type="inferred from homology"/>
<feature type="chain" id="PRO_5027580122" evidence="6">
    <location>
        <begin position="23"/>
        <end position="211"/>
    </location>
</feature>
<keyword evidence="3" id="KW-0964">Secreted</keyword>
<dbReference type="PANTHER" id="PTHR13234">
    <property type="entry name" value="GAMMA-INTERFERON INDUCIBLE LYSOSOMAL THIOL REDUCTASE GILT"/>
    <property type="match status" value="1"/>
</dbReference>
<keyword evidence="5" id="KW-0325">Glycoprotein</keyword>
<evidence type="ECO:0000256" key="6">
    <source>
        <dbReference type="SAM" id="SignalP"/>
    </source>
</evidence>
<dbReference type="SUPFAM" id="SSF52833">
    <property type="entry name" value="Thioredoxin-like"/>
    <property type="match status" value="1"/>
</dbReference>
<comment type="similarity">
    <text evidence="2">Belongs to the GILT family.</text>
</comment>
<dbReference type="KEGG" id="dvv:114331673"/>
<dbReference type="GO" id="GO:0016671">
    <property type="term" value="F:oxidoreductase activity, acting on a sulfur group of donors, disulfide as acceptor"/>
    <property type="evidence" value="ECO:0007669"/>
    <property type="project" value="InterPro"/>
</dbReference>
<gene>
    <name evidence="7" type="primary">LOC114331673</name>
</gene>
<dbReference type="PANTHER" id="PTHR13234:SF8">
    <property type="entry name" value="GAMMA-INTERFERON-INDUCIBLE LYSOSOMAL THIOL REDUCTASE"/>
    <property type="match status" value="1"/>
</dbReference>
<reference evidence="7" key="1">
    <citation type="submission" date="2025-08" db="UniProtKB">
        <authorList>
            <consortium name="RefSeq"/>
        </authorList>
    </citation>
    <scope>IDENTIFICATION</scope>
</reference>
<dbReference type="InterPro" id="IPR004911">
    <property type="entry name" value="Interferon-induced_GILT"/>
</dbReference>
<evidence type="ECO:0000256" key="4">
    <source>
        <dbReference type="ARBA" id="ARBA00022729"/>
    </source>
</evidence>
<evidence type="ECO:0000256" key="2">
    <source>
        <dbReference type="ARBA" id="ARBA00005679"/>
    </source>
</evidence>
<dbReference type="Gene3D" id="3.40.30.10">
    <property type="entry name" value="Glutaredoxin"/>
    <property type="match status" value="1"/>
</dbReference>
<accession>A0A6P7FLK1</accession>
<comment type="subcellular location">
    <subcellularLocation>
        <location evidence="1">Secreted</location>
    </subcellularLocation>
</comment>
<protein>
    <submittedName>
        <fullName evidence="7">GILT-like protein 1</fullName>
    </submittedName>
</protein>
<evidence type="ECO:0000256" key="1">
    <source>
        <dbReference type="ARBA" id="ARBA00004613"/>
    </source>
</evidence>
<evidence type="ECO:0000256" key="5">
    <source>
        <dbReference type="ARBA" id="ARBA00023180"/>
    </source>
</evidence>
<evidence type="ECO:0000313" key="7">
    <source>
        <dbReference type="RefSeq" id="XP_028137094.1"/>
    </source>
</evidence>